<reference evidence="4" key="2">
    <citation type="journal article" date="2021" name="PeerJ">
        <title>Extensive microbial diversity within the chicken gut microbiome revealed by metagenomics and culture.</title>
        <authorList>
            <person name="Gilroy R."/>
            <person name="Ravi A."/>
            <person name="Getino M."/>
            <person name="Pursley I."/>
            <person name="Horton D.L."/>
            <person name="Alikhan N.F."/>
            <person name="Baker D."/>
            <person name="Gharbi K."/>
            <person name="Hall N."/>
            <person name="Watson M."/>
            <person name="Adriaenssens E.M."/>
            <person name="Foster-Nyarko E."/>
            <person name="Jarju S."/>
            <person name="Secka A."/>
            <person name="Antonio M."/>
            <person name="Oren A."/>
            <person name="Chaudhuri R.R."/>
            <person name="La Ragione R."/>
            <person name="Hildebrand F."/>
            <person name="Pallen M.J."/>
        </authorList>
    </citation>
    <scope>NUCLEOTIDE SEQUENCE</scope>
    <source>
        <strain evidence="4">ChiSxjej1B13-7041</strain>
    </source>
</reference>
<dbReference type="InterPro" id="IPR050273">
    <property type="entry name" value="GppA/Ppx_hydrolase"/>
</dbReference>
<dbReference type="InterPro" id="IPR048950">
    <property type="entry name" value="Ppx_GppA_C"/>
</dbReference>
<protein>
    <submittedName>
        <fullName evidence="4">HD domain-containing protein</fullName>
    </submittedName>
</protein>
<proteinExistence type="inferred from homology"/>
<dbReference type="GO" id="GO:0016462">
    <property type="term" value="F:pyrophosphatase activity"/>
    <property type="evidence" value="ECO:0007669"/>
    <property type="project" value="TreeGrafter"/>
</dbReference>
<evidence type="ECO:0000256" key="1">
    <source>
        <dbReference type="ARBA" id="ARBA00007125"/>
    </source>
</evidence>
<dbReference type="SUPFAM" id="SSF109604">
    <property type="entry name" value="HD-domain/PDEase-like"/>
    <property type="match status" value="1"/>
</dbReference>
<feature type="domain" description="Ppx/GppA phosphatase C-terminal" evidence="3">
    <location>
        <begin position="328"/>
        <end position="498"/>
    </location>
</feature>
<dbReference type="PANTHER" id="PTHR30005">
    <property type="entry name" value="EXOPOLYPHOSPHATASE"/>
    <property type="match status" value="1"/>
</dbReference>
<reference evidence="4" key="1">
    <citation type="submission" date="2020-10" db="EMBL/GenBank/DDBJ databases">
        <authorList>
            <person name="Gilroy R."/>
        </authorList>
    </citation>
    <scope>NUCLEOTIDE SEQUENCE</scope>
    <source>
        <strain evidence="4">ChiSxjej1B13-7041</strain>
    </source>
</reference>
<gene>
    <name evidence="4" type="ORF">IAB98_03150</name>
</gene>
<evidence type="ECO:0000313" key="5">
    <source>
        <dbReference type="Proteomes" id="UP000886841"/>
    </source>
</evidence>
<dbReference type="AlphaFoldDB" id="A0A9D1EIX4"/>
<dbReference type="InterPro" id="IPR043129">
    <property type="entry name" value="ATPase_NBD"/>
</dbReference>
<dbReference type="InterPro" id="IPR003695">
    <property type="entry name" value="Ppx_GppA_N"/>
</dbReference>
<dbReference type="Pfam" id="PF21447">
    <property type="entry name" value="Ppx-GppA_III"/>
    <property type="match status" value="1"/>
</dbReference>
<organism evidence="4 5">
    <name type="scientific">Candidatus Egerieimonas intestinavium</name>
    <dbReference type="NCBI Taxonomy" id="2840777"/>
    <lineage>
        <taxon>Bacteria</taxon>
        <taxon>Bacillati</taxon>
        <taxon>Bacillota</taxon>
        <taxon>Clostridia</taxon>
        <taxon>Lachnospirales</taxon>
        <taxon>Lachnospiraceae</taxon>
        <taxon>Lachnospiraceae incertae sedis</taxon>
        <taxon>Candidatus Egerieimonas</taxon>
    </lineage>
</organism>
<accession>A0A9D1EIX4</accession>
<comment type="similarity">
    <text evidence="1">Belongs to the GppA/Ppx family.</text>
</comment>
<dbReference type="Gene3D" id="1.10.3210.10">
    <property type="entry name" value="Hypothetical protein af1432"/>
    <property type="match status" value="1"/>
</dbReference>
<dbReference type="EMBL" id="DVHU01000025">
    <property type="protein sequence ID" value="HIR92404.1"/>
    <property type="molecule type" value="Genomic_DNA"/>
</dbReference>
<dbReference type="SUPFAM" id="SSF53067">
    <property type="entry name" value="Actin-like ATPase domain"/>
    <property type="match status" value="2"/>
</dbReference>
<dbReference type="Gene3D" id="3.30.420.150">
    <property type="entry name" value="Exopolyphosphatase. Domain 2"/>
    <property type="match status" value="1"/>
</dbReference>
<feature type="domain" description="Ppx/GppA phosphatase N-terminal" evidence="2">
    <location>
        <begin position="32"/>
        <end position="311"/>
    </location>
</feature>
<name>A0A9D1EIX4_9FIRM</name>
<dbReference type="Pfam" id="PF02541">
    <property type="entry name" value="Ppx-GppA"/>
    <property type="match status" value="1"/>
</dbReference>
<comment type="caution">
    <text evidence="4">The sequence shown here is derived from an EMBL/GenBank/DDBJ whole genome shotgun (WGS) entry which is preliminary data.</text>
</comment>
<sequence length="515" mass="59149">MQISTFAAIEIGSYSVNMEIFELSRKYGIRSIDQVRHRMELGKDSYGTGRIGKKLVRELCLVLKDFCGIMEGYQVKGYRACATSALREAENVLMILEHIYQTTGLKVDILSNSEQRFLGYKSIALRENDFHKIIEKGTAILDVGGGSIQISLFDKDTLVTTQNLKLGSLRVRERLAPVEPSTTHYEELVQELIQNELNSFKKIHLKDRKIENVILVGDYFTDWIMAQRFSHKSDLTRNVSREAFQKWYGAVVGHSPMELAVKMDLPLEYATLMIPAAIIYKRMIQELDATTIWTPGIELTDGIAYDYAEKHQIIKPAHNFENDILMAARNIGKRYGVSKPHIMHMDMLAVKIFNSMKKIHGMGQRERLLLEIAIHLHDCGKYISLSNYADCSYNIIMATEIIGLSHRERNLIAHIVRFNTTKFTYYQEMGITSDISPEDYLLIAKLTAILRLANALDRSHLQKITSLRAVVKEDKLLLYLELNKDFTLEQGLLQDKLDFFEEVYNIRPVLKLNRK</sequence>
<dbReference type="CDD" id="cd24006">
    <property type="entry name" value="ASKHA_NBD_PPX_GppA"/>
    <property type="match status" value="1"/>
</dbReference>
<dbReference type="Gene3D" id="3.30.420.40">
    <property type="match status" value="1"/>
</dbReference>
<dbReference type="Proteomes" id="UP000886841">
    <property type="component" value="Unassembled WGS sequence"/>
</dbReference>
<evidence type="ECO:0000259" key="3">
    <source>
        <dbReference type="Pfam" id="PF21447"/>
    </source>
</evidence>
<dbReference type="PANTHER" id="PTHR30005:SF0">
    <property type="entry name" value="RETROGRADE REGULATION PROTEIN 2"/>
    <property type="match status" value="1"/>
</dbReference>
<evidence type="ECO:0000313" key="4">
    <source>
        <dbReference type="EMBL" id="HIR92404.1"/>
    </source>
</evidence>
<evidence type="ECO:0000259" key="2">
    <source>
        <dbReference type="Pfam" id="PF02541"/>
    </source>
</evidence>